<accession>A0AAV0WI65</accession>
<keyword evidence="2" id="KW-1185">Reference proteome</keyword>
<reference evidence="1 2" key="1">
    <citation type="submission" date="2023-01" db="EMBL/GenBank/DDBJ databases">
        <authorList>
            <person name="Whitehead M."/>
        </authorList>
    </citation>
    <scope>NUCLEOTIDE SEQUENCE [LARGE SCALE GENOMIC DNA]</scope>
</reference>
<protein>
    <submittedName>
        <fullName evidence="1">Uncharacterized protein</fullName>
    </submittedName>
</protein>
<proteinExistence type="predicted"/>
<comment type="caution">
    <text evidence="1">The sequence shown here is derived from an EMBL/GenBank/DDBJ whole genome shotgun (WGS) entry which is preliminary data.</text>
</comment>
<dbReference type="EMBL" id="CARXXK010000002">
    <property type="protein sequence ID" value="CAI6355507.1"/>
    <property type="molecule type" value="Genomic_DNA"/>
</dbReference>
<sequence>MAEIKILGETKLVYGGFIYLRSKRGIHPRYPPKIWNQYQAVLTGSHKTNNVSEGWYNRFQLVVGKHHPDLFSALGEFQKEQGDVEIMISELSLGRKVRAQPKRKWRDFQMRIMAITADFNTYQELDFLKAIAHNIVL</sequence>
<dbReference type="AlphaFoldDB" id="A0AAV0WI65"/>
<evidence type="ECO:0000313" key="1">
    <source>
        <dbReference type="EMBL" id="CAI6355507.1"/>
    </source>
</evidence>
<name>A0AAV0WI65_9HEMI</name>
<organism evidence="1 2">
    <name type="scientific">Macrosiphum euphorbiae</name>
    <name type="common">potato aphid</name>
    <dbReference type="NCBI Taxonomy" id="13131"/>
    <lineage>
        <taxon>Eukaryota</taxon>
        <taxon>Metazoa</taxon>
        <taxon>Ecdysozoa</taxon>
        <taxon>Arthropoda</taxon>
        <taxon>Hexapoda</taxon>
        <taxon>Insecta</taxon>
        <taxon>Pterygota</taxon>
        <taxon>Neoptera</taxon>
        <taxon>Paraneoptera</taxon>
        <taxon>Hemiptera</taxon>
        <taxon>Sternorrhyncha</taxon>
        <taxon>Aphidomorpha</taxon>
        <taxon>Aphidoidea</taxon>
        <taxon>Aphididae</taxon>
        <taxon>Macrosiphini</taxon>
        <taxon>Macrosiphum</taxon>
    </lineage>
</organism>
<dbReference type="Proteomes" id="UP001160148">
    <property type="component" value="Unassembled WGS sequence"/>
</dbReference>
<gene>
    <name evidence="1" type="ORF">MEUPH1_LOCUS11350</name>
</gene>
<evidence type="ECO:0000313" key="2">
    <source>
        <dbReference type="Proteomes" id="UP001160148"/>
    </source>
</evidence>